<comment type="caution">
    <text evidence="1">The sequence shown here is derived from an EMBL/GenBank/DDBJ whole genome shotgun (WGS) entry which is preliminary data.</text>
</comment>
<gene>
    <name evidence="1" type="primary">Acey_s0173.g406</name>
    <name evidence="1" type="ORF">Y032_0173g406</name>
</gene>
<keyword evidence="2" id="KW-1185">Reference proteome</keyword>
<name>A0A016SU92_9BILA</name>
<protein>
    <submittedName>
        <fullName evidence="1">Uncharacterized protein</fullName>
    </submittedName>
</protein>
<reference evidence="2" key="1">
    <citation type="journal article" date="2015" name="Nat. Genet.">
        <title>The genome and transcriptome of the zoonotic hookworm Ancylostoma ceylanicum identify infection-specific gene families.</title>
        <authorList>
            <person name="Schwarz E.M."/>
            <person name="Hu Y."/>
            <person name="Antoshechkin I."/>
            <person name="Miller M.M."/>
            <person name="Sternberg P.W."/>
            <person name="Aroian R.V."/>
        </authorList>
    </citation>
    <scope>NUCLEOTIDE SEQUENCE</scope>
    <source>
        <strain evidence="2">HY135</strain>
    </source>
</reference>
<accession>A0A016SU92</accession>
<evidence type="ECO:0000313" key="1">
    <source>
        <dbReference type="EMBL" id="EYB94298.1"/>
    </source>
</evidence>
<proteinExistence type="predicted"/>
<organism evidence="1 2">
    <name type="scientific">Ancylostoma ceylanicum</name>
    <dbReference type="NCBI Taxonomy" id="53326"/>
    <lineage>
        <taxon>Eukaryota</taxon>
        <taxon>Metazoa</taxon>
        <taxon>Ecdysozoa</taxon>
        <taxon>Nematoda</taxon>
        <taxon>Chromadorea</taxon>
        <taxon>Rhabditida</taxon>
        <taxon>Rhabditina</taxon>
        <taxon>Rhabditomorpha</taxon>
        <taxon>Strongyloidea</taxon>
        <taxon>Ancylostomatidae</taxon>
        <taxon>Ancylostomatinae</taxon>
        <taxon>Ancylostoma</taxon>
    </lineage>
</organism>
<dbReference type="EMBL" id="JARK01001509">
    <property type="protein sequence ID" value="EYB94298.1"/>
    <property type="molecule type" value="Genomic_DNA"/>
</dbReference>
<sequence length="67" mass="7386">MVIRILSSTVSVDGGGLSATLRSTQRDRVALDGLNVRGKKNVEKRAPVEESGDKRTQRARILNCHRI</sequence>
<dbReference type="Proteomes" id="UP000024635">
    <property type="component" value="Unassembled WGS sequence"/>
</dbReference>
<dbReference type="AlphaFoldDB" id="A0A016SU92"/>
<evidence type="ECO:0000313" key="2">
    <source>
        <dbReference type="Proteomes" id="UP000024635"/>
    </source>
</evidence>